<dbReference type="RefSeq" id="WP_344202010.1">
    <property type="nucleotide sequence ID" value="NZ_BAAAND010000014.1"/>
</dbReference>
<name>A0ABN2ETE8_9ACTN</name>
<gene>
    <name evidence="1" type="ORF">GCM10009742_80250</name>
</gene>
<accession>A0ABN2ETE8</accession>
<dbReference type="PANTHER" id="PTHR38479:SF2">
    <property type="entry name" value="WINGED HELIX DNA-BINDING DOMAIN-CONTAINING PROTEIN"/>
    <property type="match status" value="1"/>
</dbReference>
<dbReference type="EMBL" id="BAAAND010000014">
    <property type="protein sequence ID" value="GAA1616461.1"/>
    <property type="molecule type" value="Genomic_DNA"/>
</dbReference>
<evidence type="ECO:0000313" key="1">
    <source>
        <dbReference type="EMBL" id="GAA1616461.1"/>
    </source>
</evidence>
<dbReference type="GO" id="GO:0003677">
    <property type="term" value="F:DNA binding"/>
    <property type="evidence" value="ECO:0007669"/>
    <property type="project" value="UniProtKB-KW"/>
</dbReference>
<sequence length="397" mass="42931">MRRIGVTERRARLGRRHRLGAGCQAADPVEAAASMVALHATDPATVHLSVAARVPGSEVASTERALYDDRALIRMLGMRRTVFVVPTPFAPVVQAACTDDIAVKQRKLLVKHLAEAGVAEDAETCGRWLATVEESTATALALRGSATAQELASDEPRLRTRLSMAAGKSYAAQPYVTSRVLFQLSAEGRIVRGRPLGTWLSGQHQWSPSADWLPGGLGDKPPAEEARTTLARAWLTSFGPGTAADLQWYAGWTLGQTRKALAAVDAVEVELDDGQVGYVLPDDDAPEEPVDPWVAFLPGLDPTPMGWKDRGWFLGPHKSKLFDTTGNVGPTIWSDGRIIGGWGQPESGEVRFELLEDVGADVTALVEAEASRWTTWLSGVRVTPRFRSPLERKLSQG</sequence>
<dbReference type="InterPro" id="IPR009351">
    <property type="entry name" value="AlkZ-like"/>
</dbReference>
<comment type="caution">
    <text evidence="1">The sequence shown here is derived from an EMBL/GenBank/DDBJ whole genome shotgun (WGS) entry which is preliminary data.</text>
</comment>
<protein>
    <submittedName>
        <fullName evidence="1">Winged helix DNA-binding domain-containing protein</fullName>
    </submittedName>
</protein>
<keyword evidence="1" id="KW-0238">DNA-binding</keyword>
<dbReference type="Pfam" id="PF06224">
    <property type="entry name" value="AlkZ-like"/>
    <property type="match status" value="1"/>
</dbReference>
<dbReference type="Proteomes" id="UP001500190">
    <property type="component" value="Unassembled WGS sequence"/>
</dbReference>
<keyword evidence="2" id="KW-1185">Reference proteome</keyword>
<proteinExistence type="predicted"/>
<evidence type="ECO:0000313" key="2">
    <source>
        <dbReference type="Proteomes" id="UP001500190"/>
    </source>
</evidence>
<dbReference type="PANTHER" id="PTHR38479">
    <property type="entry name" value="LMO0824 PROTEIN"/>
    <property type="match status" value="1"/>
</dbReference>
<organism evidence="1 2">
    <name type="scientific">Kribbella karoonensis</name>
    <dbReference type="NCBI Taxonomy" id="324851"/>
    <lineage>
        <taxon>Bacteria</taxon>
        <taxon>Bacillati</taxon>
        <taxon>Actinomycetota</taxon>
        <taxon>Actinomycetes</taxon>
        <taxon>Propionibacteriales</taxon>
        <taxon>Kribbellaceae</taxon>
        <taxon>Kribbella</taxon>
    </lineage>
</organism>
<reference evidence="1 2" key="1">
    <citation type="journal article" date="2019" name="Int. J. Syst. Evol. Microbiol.">
        <title>The Global Catalogue of Microorganisms (GCM) 10K type strain sequencing project: providing services to taxonomists for standard genome sequencing and annotation.</title>
        <authorList>
            <consortium name="The Broad Institute Genomics Platform"/>
            <consortium name="The Broad Institute Genome Sequencing Center for Infectious Disease"/>
            <person name="Wu L."/>
            <person name="Ma J."/>
        </authorList>
    </citation>
    <scope>NUCLEOTIDE SEQUENCE [LARGE SCALE GENOMIC DNA]</scope>
    <source>
        <strain evidence="1 2">JCM 14304</strain>
    </source>
</reference>